<feature type="coiled-coil region" evidence="1">
    <location>
        <begin position="78"/>
        <end position="126"/>
    </location>
</feature>
<evidence type="ECO:0000256" key="1">
    <source>
        <dbReference type="SAM" id="Coils"/>
    </source>
</evidence>
<comment type="caution">
    <text evidence="2">The sequence shown here is derived from an EMBL/GenBank/DDBJ whole genome shotgun (WGS) entry which is preliminary data.</text>
</comment>
<dbReference type="Proteomes" id="UP000189426">
    <property type="component" value="Unassembled WGS sequence"/>
</dbReference>
<evidence type="ECO:0000313" key="2">
    <source>
        <dbReference type="EMBL" id="OOF39440.1"/>
    </source>
</evidence>
<feature type="coiled-coil region" evidence="1">
    <location>
        <begin position="151"/>
        <end position="185"/>
    </location>
</feature>
<dbReference type="SUPFAM" id="SSF111369">
    <property type="entry name" value="HlyD-like secretion proteins"/>
    <property type="match status" value="1"/>
</dbReference>
<dbReference type="PANTHER" id="PTHR30438">
    <property type="entry name" value="36 KDA ANTIGEN-RELATED"/>
    <property type="match status" value="1"/>
</dbReference>
<protein>
    <submittedName>
        <fullName evidence="2">HlyD family secretion protein</fullName>
    </submittedName>
</protein>
<keyword evidence="1" id="KW-0175">Coiled coil</keyword>
<reference evidence="2 3" key="1">
    <citation type="submission" date="2016-10" db="EMBL/GenBank/DDBJ databases">
        <title>Rodentibacter gen. nov. and new species.</title>
        <authorList>
            <person name="Christensen H."/>
        </authorList>
    </citation>
    <scope>NUCLEOTIDE SEQUENCE [LARGE SCALE GENOMIC DNA]</scope>
    <source>
        <strain evidence="2 3">Ppn418</strain>
    </source>
</reference>
<proteinExistence type="predicted"/>
<dbReference type="GO" id="GO:0005886">
    <property type="term" value="C:plasma membrane"/>
    <property type="evidence" value="ECO:0007669"/>
    <property type="project" value="TreeGrafter"/>
</dbReference>
<dbReference type="PANTHER" id="PTHR30438:SF2">
    <property type="entry name" value="MEMBRANE PROTEIN"/>
    <property type="match status" value="1"/>
</dbReference>
<dbReference type="RefSeq" id="WP_077494102.1">
    <property type="nucleotide sequence ID" value="NZ_MLHG01000039.1"/>
</dbReference>
<accession>A0A1V3IFA2</accession>
<dbReference type="STRING" id="1908257.BKK47_06535"/>
<name>A0A1V3IFA2_9PAST</name>
<sequence length="327" mass="35601">MNTKYLILGGALASAAGLAIWQNQRLQADELVGIVGINGRIELKRLDIATLYAGRVEEILVQEGDQVKPHQSLARLSSSQSESQVAAAQAQKQRAKENVTRALATVEAQQQQANVAKLELDNAIKLRREKLVSDSELSRRQSNYKAAVATIATAQAAVAEANAGVAQAQAQLEHAQSQNDDMLIRSPKAGWVEYLIAEPGNVLGMGGRVLSLLDPTDTYLNVFLTSEQLNQVKVGDEARIVLDGVDAVFPAQITFTAANAQFTPKTVETAEERAKLMFRVKLQMPKEIALQYERRLKGGMTAVGYVKYDSQAAWPSHLQVKLPIGNE</sequence>
<dbReference type="Gene3D" id="2.40.50.100">
    <property type="match status" value="1"/>
</dbReference>
<dbReference type="EMBL" id="MLHG01000039">
    <property type="protein sequence ID" value="OOF39440.1"/>
    <property type="molecule type" value="Genomic_DNA"/>
</dbReference>
<evidence type="ECO:0000313" key="3">
    <source>
        <dbReference type="Proteomes" id="UP000189426"/>
    </source>
</evidence>
<dbReference type="AlphaFoldDB" id="A0A1V3IFA2"/>
<dbReference type="Gene3D" id="2.40.30.170">
    <property type="match status" value="1"/>
</dbReference>
<organism evidence="2 3">
    <name type="scientific">Rodentibacter mrazii</name>
    <dbReference type="NCBI Taxonomy" id="1908257"/>
    <lineage>
        <taxon>Bacteria</taxon>
        <taxon>Pseudomonadati</taxon>
        <taxon>Pseudomonadota</taxon>
        <taxon>Gammaproteobacteria</taxon>
        <taxon>Pasteurellales</taxon>
        <taxon>Pasteurellaceae</taxon>
        <taxon>Rodentibacter</taxon>
    </lineage>
</organism>
<gene>
    <name evidence="2" type="ORF">BKK47_06535</name>
</gene>
<keyword evidence="3" id="KW-1185">Reference proteome</keyword>